<dbReference type="EMBL" id="JAIPUX010003289">
    <property type="protein sequence ID" value="KAH0621676.1"/>
    <property type="molecule type" value="Genomic_DNA"/>
</dbReference>
<reference evidence="4 5" key="1">
    <citation type="journal article" date="2022" name="Gigascience">
        <title>A chromosome-level genome assembly and annotation of the desert horned lizard, Phrynosoma platyrhinos, provides insight into chromosomal rearrangements among reptiles.</title>
        <authorList>
            <person name="Koochekian N."/>
            <person name="Ascanio A."/>
            <person name="Farleigh K."/>
            <person name="Card D.C."/>
            <person name="Schield D.R."/>
            <person name="Castoe T.A."/>
            <person name="Jezkova T."/>
        </authorList>
    </citation>
    <scope>NUCLEOTIDE SEQUENCE [LARGE SCALE GENOMIC DNA]</scope>
    <source>
        <strain evidence="4">NK-2021</strain>
    </source>
</reference>
<comment type="subcellular location">
    <subcellularLocation>
        <location evidence="1">Mitochondrion</location>
    </subcellularLocation>
</comment>
<dbReference type="Pfam" id="PF06743">
    <property type="entry name" value="FAST_1"/>
    <property type="match status" value="1"/>
</dbReference>
<dbReference type="Pfam" id="PF08373">
    <property type="entry name" value="RAP"/>
    <property type="match status" value="1"/>
</dbReference>
<protein>
    <recommendedName>
        <fullName evidence="3">RAP domain-containing protein</fullName>
    </recommendedName>
</protein>
<evidence type="ECO:0000313" key="5">
    <source>
        <dbReference type="Proteomes" id="UP000826234"/>
    </source>
</evidence>
<proteinExistence type="predicted"/>
<dbReference type="PANTHER" id="PTHR21228:SF1">
    <property type="entry name" value="FAST KINASE DOMAIN-CONTAINING PROTEIN 2, MITOCHONDRIAL"/>
    <property type="match status" value="1"/>
</dbReference>
<evidence type="ECO:0000256" key="1">
    <source>
        <dbReference type="ARBA" id="ARBA00004173"/>
    </source>
</evidence>
<evidence type="ECO:0000313" key="4">
    <source>
        <dbReference type="EMBL" id="KAH0621676.1"/>
    </source>
</evidence>
<dbReference type="PROSITE" id="PS51286">
    <property type="entry name" value="RAP"/>
    <property type="match status" value="1"/>
</dbReference>
<dbReference type="Pfam" id="PF08368">
    <property type="entry name" value="FAST_2"/>
    <property type="match status" value="1"/>
</dbReference>
<keyword evidence="5" id="KW-1185">Reference proteome</keyword>
<dbReference type="InterPro" id="IPR013579">
    <property type="entry name" value="FAST_2"/>
</dbReference>
<dbReference type="InterPro" id="IPR050870">
    <property type="entry name" value="FAST_kinase"/>
</dbReference>
<organism evidence="4 5">
    <name type="scientific">Phrynosoma platyrhinos</name>
    <name type="common">Desert horned lizard</name>
    <dbReference type="NCBI Taxonomy" id="52577"/>
    <lineage>
        <taxon>Eukaryota</taxon>
        <taxon>Metazoa</taxon>
        <taxon>Chordata</taxon>
        <taxon>Craniata</taxon>
        <taxon>Vertebrata</taxon>
        <taxon>Euteleostomi</taxon>
        <taxon>Lepidosauria</taxon>
        <taxon>Squamata</taxon>
        <taxon>Bifurcata</taxon>
        <taxon>Unidentata</taxon>
        <taxon>Episquamata</taxon>
        <taxon>Toxicofera</taxon>
        <taxon>Iguania</taxon>
        <taxon>Phrynosomatidae</taxon>
        <taxon>Phrynosomatinae</taxon>
        <taxon>Phrynosoma</taxon>
    </lineage>
</organism>
<feature type="domain" description="RAP" evidence="3">
    <location>
        <begin position="566"/>
        <end position="623"/>
    </location>
</feature>
<sequence length="633" mass="72033">MSWKLNCFTRTMKQLQACHYIQSPFSRTAVRSFTLGINGHENTVQNIYVRRLLFYVPPCWLQSTFRCFSQDAQSVNTEREQKTADALLEEHVPSPELTVKASQAQSGILASAREGRSADEENDDRNTSQQFFDELRKCTSPCDVLDIVAKFPVSEKYVSNCLATMWMLTKKLSEDQKRYERRLMFEHPQFSQVCQCVMHEAKFMWRDDLAYSMLAVERLNEFDDRCLSVVATTLQGMEKSKNVEALQIGLQLLVEQRIPKISSVFMLQTMMKCIGKDAPLSLKTKLEDKILSQIHEFTLPNAQHMFSVLAEMNHRSLPILNVCSNKIIEYPGNSILAAAKYFEILQRPPVVFFLLAFENLSFRPVNLMDMFAEKVMSHPESLNMKDIVSVLKAYSLLNHIPKGQKDKFLEALNTVLKNYLSRISHVDLLRAVYSFCIFGYLPQPALNQLLQEEVLHDLVASGGQNVEQNEVMLHAINVCLKLDGNSSIKPAVLSIEKLPLPSTWDFPDVQEVLLTLLGDGNLFRENVQLENGYNIDFEILMDASGKAIMPSTDTDQLADNSGIQRVALLCAPVSAFCVGSRHPRGRLAMKMRHLHLLGYRIILVHYPEFQKLKKEEALEFLKGEIFSASSVPN</sequence>
<dbReference type="InterPro" id="IPR013584">
    <property type="entry name" value="RAP"/>
</dbReference>
<evidence type="ECO:0000256" key="2">
    <source>
        <dbReference type="ARBA" id="ARBA00023128"/>
    </source>
</evidence>
<name>A0ABQ7SWG3_PHRPL</name>
<accession>A0ABQ7SWG3</accession>
<evidence type="ECO:0000259" key="3">
    <source>
        <dbReference type="PROSITE" id="PS51286"/>
    </source>
</evidence>
<dbReference type="InterPro" id="IPR010622">
    <property type="entry name" value="FAST_Leu-rich"/>
</dbReference>
<comment type="caution">
    <text evidence="4">The sequence shown here is derived from an EMBL/GenBank/DDBJ whole genome shotgun (WGS) entry which is preliminary data.</text>
</comment>
<dbReference type="Proteomes" id="UP000826234">
    <property type="component" value="Unassembled WGS sequence"/>
</dbReference>
<dbReference type="PANTHER" id="PTHR21228">
    <property type="entry name" value="FAST LEU-RICH DOMAIN-CONTAINING"/>
    <property type="match status" value="1"/>
</dbReference>
<keyword evidence="2" id="KW-0496">Mitochondrion</keyword>
<dbReference type="SMART" id="SM00952">
    <property type="entry name" value="RAP"/>
    <property type="match status" value="1"/>
</dbReference>
<gene>
    <name evidence="4" type="ORF">JD844_023241</name>
</gene>